<dbReference type="PRINTS" id="PR00722">
    <property type="entry name" value="CHYMOTRYPSIN"/>
</dbReference>
<dbReference type="SUPFAM" id="SSF50494">
    <property type="entry name" value="Trypsin-like serine proteases"/>
    <property type="match status" value="1"/>
</dbReference>
<keyword evidence="5" id="KW-0378">Hydrolase</keyword>
<dbReference type="Gene3D" id="2.40.10.10">
    <property type="entry name" value="Trypsin-like serine proteases"/>
    <property type="match status" value="2"/>
</dbReference>
<dbReference type="RefSeq" id="XP_020636610.2">
    <property type="nucleotide sequence ID" value="XM_020780951.2"/>
</dbReference>
<proteinExistence type="inferred from homology"/>
<sequence length="265" mass="29327">MEGDFWVLLVRRPVALLVMLQAGLWFATGTSGSRVIGGWEAKPHSRPFMASIQLNGEHFCGGFLVRKRWVMTAAHCDIPRRTPSVRVVLGAHSLKMPEASQQIFGVVESLAHPQYDPKTVQNDIRLLKLNGSAVLNPSVRRIRLPPTNSDLTPGDTCQVIGWGDVSNFGTAPTALMEVNVTVIERSACNASWIGHVYSCMLCAAYPGRHLRGFCSGDSGGPLVRGTRVHGIVSFNSKRCGNPRYPDVYTRISRYITWVRYVVQMF</sequence>
<dbReference type="Pfam" id="PF00089">
    <property type="entry name" value="Trypsin"/>
    <property type="match status" value="1"/>
</dbReference>
<dbReference type="OrthoDB" id="8440449at2759"/>
<dbReference type="Proteomes" id="UP001652642">
    <property type="component" value="Chromosome 7"/>
</dbReference>
<evidence type="ECO:0000256" key="1">
    <source>
        <dbReference type="ARBA" id="ARBA00009228"/>
    </source>
</evidence>
<dbReference type="GO" id="GO:0004252">
    <property type="term" value="F:serine-type endopeptidase activity"/>
    <property type="evidence" value="ECO:0007669"/>
    <property type="project" value="InterPro"/>
</dbReference>
<protein>
    <submittedName>
        <fullName evidence="5">Serine protease 57</fullName>
    </submittedName>
</protein>
<accession>A0A6J0SNQ7</accession>
<keyword evidence="2" id="KW-1015">Disulfide bond</keyword>
<evidence type="ECO:0000256" key="2">
    <source>
        <dbReference type="ARBA" id="ARBA00023157"/>
    </source>
</evidence>
<feature type="domain" description="Peptidase S1" evidence="3">
    <location>
        <begin position="35"/>
        <end position="263"/>
    </location>
</feature>
<dbReference type="GO" id="GO:0006508">
    <property type="term" value="P:proteolysis"/>
    <property type="evidence" value="ECO:0007669"/>
    <property type="project" value="UniProtKB-KW"/>
</dbReference>
<organism evidence="4 5">
    <name type="scientific">Pogona vitticeps</name>
    <name type="common">central bearded dragon</name>
    <dbReference type="NCBI Taxonomy" id="103695"/>
    <lineage>
        <taxon>Eukaryota</taxon>
        <taxon>Metazoa</taxon>
        <taxon>Chordata</taxon>
        <taxon>Craniata</taxon>
        <taxon>Vertebrata</taxon>
        <taxon>Euteleostomi</taxon>
        <taxon>Lepidosauria</taxon>
        <taxon>Squamata</taxon>
        <taxon>Bifurcata</taxon>
        <taxon>Unidentata</taxon>
        <taxon>Episquamata</taxon>
        <taxon>Toxicofera</taxon>
        <taxon>Iguania</taxon>
        <taxon>Acrodonta</taxon>
        <taxon>Agamidae</taxon>
        <taxon>Amphibolurinae</taxon>
        <taxon>Pogona</taxon>
    </lineage>
</organism>
<dbReference type="KEGG" id="pvt:110072525"/>
<dbReference type="InterPro" id="IPR009003">
    <property type="entry name" value="Peptidase_S1_PA"/>
</dbReference>
<dbReference type="PROSITE" id="PS00134">
    <property type="entry name" value="TRYPSIN_HIS"/>
    <property type="match status" value="1"/>
</dbReference>
<dbReference type="SMART" id="SM00020">
    <property type="entry name" value="Tryp_SPc"/>
    <property type="match status" value="1"/>
</dbReference>
<dbReference type="PROSITE" id="PS50240">
    <property type="entry name" value="TRYPSIN_DOM"/>
    <property type="match status" value="1"/>
</dbReference>
<dbReference type="AlphaFoldDB" id="A0A6J0SNQ7"/>
<dbReference type="PANTHER" id="PTHR24271">
    <property type="entry name" value="KALLIKREIN-RELATED"/>
    <property type="match status" value="1"/>
</dbReference>
<dbReference type="PANTHER" id="PTHR24271:SF55">
    <property type="entry name" value="SERINE PROTEASE 57"/>
    <property type="match status" value="1"/>
</dbReference>
<name>A0A6J0SNQ7_9SAUR</name>
<dbReference type="InterPro" id="IPR043504">
    <property type="entry name" value="Peptidase_S1_PA_chymotrypsin"/>
</dbReference>
<keyword evidence="5" id="KW-0645">Protease</keyword>
<evidence type="ECO:0000259" key="3">
    <source>
        <dbReference type="PROSITE" id="PS50240"/>
    </source>
</evidence>
<dbReference type="InterPro" id="IPR018114">
    <property type="entry name" value="TRYPSIN_HIS"/>
</dbReference>
<reference evidence="5" key="1">
    <citation type="submission" date="2025-08" db="UniProtKB">
        <authorList>
            <consortium name="RefSeq"/>
        </authorList>
    </citation>
    <scope>IDENTIFICATION</scope>
</reference>
<keyword evidence="4" id="KW-1185">Reference proteome</keyword>
<dbReference type="GeneID" id="110072525"/>
<gene>
    <name evidence="5" type="primary">PRSS57</name>
</gene>
<evidence type="ECO:0000313" key="4">
    <source>
        <dbReference type="Proteomes" id="UP001652642"/>
    </source>
</evidence>
<dbReference type="InterPro" id="IPR001254">
    <property type="entry name" value="Trypsin_dom"/>
</dbReference>
<dbReference type="InterPro" id="IPR001314">
    <property type="entry name" value="Peptidase_S1A"/>
</dbReference>
<dbReference type="InParanoid" id="A0A6J0SNQ7"/>
<dbReference type="CDD" id="cd00190">
    <property type="entry name" value="Tryp_SPc"/>
    <property type="match status" value="1"/>
</dbReference>
<dbReference type="CTD" id="400668"/>
<comment type="similarity">
    <text evidence="1">Belongs to the peptidase S1 family. Snake venom subfamily.</text>
</comment>
<evidence type="ECO:0000313" key="5">
    <source>
        <dbReference type="RefSeq" id="XP_020636610.2"/>
    </source>
</evidence>
<dbReference type="GO" id="GO:0005576">
    <property type="term" value="C:extracellular region"/>
    <property type="evidence" value="ECO:0007669"/>
    <property type="project" value="UniProtKB-ARBA"/>
</dbReference>